<dbReference type="STRING" id="1526.SAMN02910262_01446"/>
<dbReference type="PANTHER" id="PTHR30404">
    <property type="entry name" value="N-ACETYLMURAMOYL-L-ALANINE AMIDASE"/>
    <property type="match status" value="1"/>
</dbReference>
<proteinExistence type="predicted"/>
<feature type="region of interest" description="Disordered" evidence="2">
    <location>
        <begin position="27"/>
        <end position="105"/>
    </location>
</feature>
<name>A0A1I0IMM4_9FIRM</name>
<dbReference type="PANTHER" id="PTHR30404:SF0">
    <property type="entry name" value="N-ACETYLMURAMOYL-L-ALANINE AMIDASE AMIC"/>
    <property type="match status" value="1"/>
</dbReference>
<evidence type="ECO:0000259" key="3">
    <source>
        <dbReference type="Pfam" id="PF01520"/>
    </source>
</evidence>
<dbReference type="Gene3D" id="3.40.630.40">
    <property type="entry name" value="Zn-dependent exopeptidases"/>
    <property type="match status" value="1"/>
</dbReference>
<dbReference type="InterPro" id="IPR050695">
    <property type="entry name" value="N-acetylmuramoyl_amidase_3"/>
</dbReference>
<sequence length="351" mass="36629">MKKRMEQALRIAAVTVVTAGLALSGCASRSEAAEAKGPAAEIEAKQTAKAAEEAAKSAGETSEAETAATAEAAEKTAASETAGTAEQTTAADTAAESGKSARKEGEIGLDPSWKYAANSKINSGKAVLYKASANRKGKVICVNAGHGTSGGEKVKTLSHPDGSAKLVTGTNAAGAVSSKAISAGTTFQDGTPEAKVTLATAKILKKKLLAEGYDVLMIRENDDVQLDNIARTVLANNAADCHIALHWDSTSSDKGAFYMGVPEGKFRQMEPVASHWQEHEKLGKALIEGLREKGVKIWSTEKLDNDLTQTSYSTVPSMDIELGDTASDHSEKTLEKIADGLLAGVNKFYGK</sequence>
<feature type="domain" description="MurNAc-LAA" evidence="3">
    <location>
        <begin position="140"/>
        <end position="336"/>
    </location>
</feature>
<dbReference type="CDD" id="cd02696">
    <property type="entry name" value="MurNAc-LAA"/>
    <property type="match status" value="1"/>
</dbReference>
<dbReference type="eggNOG" id="COG0860">
    <property type="taxonomic scope" value="Bacteria"/>
</dbReference>
<dbReference type="Proteomes" id="UP000199820">
    <property type="component" value="Unassembled WGS sequence"/>
</dbReference>
<evidence type="ECO:0000313" key="5">
    <source>
        <dbReference type="Proteomes" id="UP000199820"/>
    </source>
</evidence>
<dbReference type="SUPFAM" id="SSF53187">
    <property type="entry name" value="Zn-dependent exopeptidases"/>
    <property type="match status" value="1"/>
</dbReference>
<accession>A0A1I0IMM4</accession>
<evidence type="ECO:0000256" key="2">
    <source>
        <dbReference type="SAM" id="MobiDB-lite"/>
    </source>
</evidence>
<feature type="compositionally biased region" description="Low complexity" evidence="2">
    <location>
        <begin position="56"/>
        <end position="97"/>
    </location>
</feature>
<dbReference type="EMBL" id="FOIL01000089">
    <property type="protein sequence ID" value="SET97650.1"/>
    <property type="molecule type" value="Genomic_DNA"/>
</dbReference>
<dbReference type="GO" id="GO:0030288">
    <property type="term" value="C:outer membrane-bounded periplasmic space"/>
    <property type="evidence" value="ECO:0007669"/>
    <property type="project" value="TreeGrafter"/>
</dbReference>
<protein>
    <submittedName>
        <fullName evidence="4">N-acetylmuramoyl-L-alanine amidase</fullName>
    </submittedName>
</protein>
<feature type="compositionally biased region" description="Basic and acidic residues" evidence="2">
    <location>
        <begin position="42"/>
        <end position="55"/>
    </location>
</feature>
<dbReference type="GO" id="GO:0009253">
    <property type="term" value="P:peptidoglycan catabolic process"/>
    <property type="evidence" value="ECO:0007669"/>
    <property type="project" value="InterPro"/>
</dbReference>
<dbReference type="RefSeq" id="WP_074650754.1">
    <property type="nucleotide sequence ID" value="NZ_FOIL01000089.1"/>
</dbReference>
<gene>
    <name evidence="4" type="ORF">SAMN04487771_10895</name>
</gene>
<organism evidence="4 5">
    <name type="scientific">[Clostridium] aminophilum</name>
    <dbReference type="NCBI Taxonomy" id="1526"/>
    <lineage>
        <taxon>Bacteria</taxon>
        <taxon>Bacillati</taxon>
        <taxon>Bacillota</taxon>
        <taxon>Clostridia</taxon>
        <taxon>Lachnospirales</taxon>
        <taxon>Lachnospiraceae</taxon>
    </lineage>
</organism>
<reference evidence="4 5" key="1">
    <citation type="submission" date="2016-10" db="EMBL/GenBank/DDBJ databases">
        <authorList>
            <person name="de Groot N.N."/>
        </authorList>
    </citation>
    <scope>NUCLEOTIDE SEQUENCE [LARGE SCALE GENOMIC DNA]</scope>
    <source>
        <strain evidence="4 5">KH1P1</strain>
    </source>
</reference>
<dbReference type="GO" id="GO:0008745">
    <property type="term" value="F:N-acetylmuramoyl-L-alanine amidase activity"/>
    <property type="evidence" value="ECO:0007669"/>
    <property type="project" value="InterPro"/>
</dbReference>
<dbReference type="InterPro" id="IPR002508">
    <property type="entry name" value="MurNAc-LAA_cat"/>
</dbReference>
<keyword evidence="5" id="KW-1185">Reference proteome</keyword>
<evidence type="ECO:0000256" key="1">
    <source>
        <dbReference type="ARBA" id="ARBA00022801"/>
    </source>
</evidence>
<dbReference type="AlphaFoldDB" id="A0A1I0IMM4"/>
<dbReference type="Pfam" id="PF01520">
    <property type="entry name" value="Amidase_3"/>
    <property type="match status" value="1"/>
</dbReference>
<dbReference type="PROSITE" id="PS51257">
    <property type="entry name" value="PROKAR_LIPOPROTEIN"/>
    <property type="match status" value="1"/>
</dbReference>
<evidence type="ECO:0000313" key="4">
    <source>
        <dbReference type="EMBL" id="SET97650.1"/>
    </source>
</evidence>
<keyword evidence="1" id="KW-0378">Hydrolase</keyword>